<comment type="cofactor">
    <cofactor evidence="8">
        <name>Zn(2+)</name>
        <dbReference type="ChEBI" id="CHEBI:29105"/>
    </cofactor>
    <text evidence="8">Binds 2 Zn(2+) ions per subunit. It is not clear if Zn(2+) or Mg(2+) is physiologically important.</text>
</comment>
<evidence type="ECO:0000256" key="5">
    <source>
        <dbReference type="HAMAP-Rule" id="MF_01491"/>
    </source>
</evidence>
<evidence type="ECO:0000256" key="2">
    <source>
        <dbReference type="ARBA" id="ARBA00022722"/>
    </source>
</evidence>
<dbReference type="GO" id="GO:0003723">
    <property type="term" value="F:RNA binding"/>
    <property type="evidence" value="ECO:0007669"/>
    <property type="project" value="UniProtKB-UniRule"/>
</dbReference>
<dbReference type="EMBL" id="MEYS01000001">
    <property type="protein sequence ID" value="OGD34843.1"/>
    <property type="molecule type" value="Genomic_DNA"/>
</dbReference>
<dbReference type="Pfam" id="PF17770">
    <property type="entry name" value="RNase_J_C"/>
    <property type="match status" value="1"/>
</dbReference>
<dbReference type="GO" id="GO:0004521">
    <property type="term" value="F:RNA endonuclease activity"/>
    <property type="evidence" value="ECO:0007669"/>
    <property type="project" value="UniProtKB-UniRule"/>
</dbReference>
<dbReference type="InterPro" id="IPR055132">
    <property type="entry name" value="RNase_J_b_CASP"/>
</dbReference>
<dbReference type="InterPro" id="IPR030854">
    <property type="entry name" value="RNase_J_bac"/>
</dbReference>
<dbReference type="InterPro" id="IPR042173">
    <property type="entry name" value="RNase_J_2"/>
</dbReference>
<dbReference type="EC" id="3.1.-.-" evidence="5"/>
<evidence type="ECO:0000256" key="3">
    <source>
        <dbReference type="ARBA" id="ARBA00022839"/>
    </source>
</evidence>
<dbReference type="Pfam" id="PF00753">
    <property type="entry name" value="Lactamase_B"/>
    <property type="match status" value="1"/>
</dbReference>
<feature type="binding site" evidence="8">
    <location>
        <position position="33"/>
    </location>
    <ligand>
        <name>Ca(2+)</name>
        <dbReference type="ChEBI" id="CHEBI:29108"/>
    </ligand>
</feature>
<comment type="subunit">
    <text evidence="5">Homodimer, may be a subunit of the RNA degradosome.</text>
</comment>
<dbReference type="STRING" id="1797298.A2988_04555"/>
<dbReference type="Gene3D" id="3.60.15.10">
    <property type="entry name" value="Ribonuclease Z/Hydroxyacylglutathione hydrolase-like"/>
    <property type="match status" value="1"/>
</dbReference>
<dbReference type="GO" id="GO:0006364">
    <property type="term" value="P:rRNA processing"/>
    <property type="evidence" value="ECO:0007669"/>
    <property type="project" value="UniProtKB-UniRule"/>
</dbReference>
<comment type="similarity">
    <text evidence="5">Belongs to the metallo-beta-lactamase superfamily. RNA-metabolizing metallo-beta-lactamase-like family. Bacterial RNase J subfamily.</text>
</comment>
<dbReference type="HAMAP" id="MF_01491">
    <property type="entry name" value="RNase_J_bact"/>
    <property type="match status" value="1"/>
</dbReference>
<keyword evidence="8" id="KW-0106">Calcium</keyword>
<keyword evidence="8" id="KW-0862">Zinc</keyword>
<gene>
    <name evidence="5" type="primary">rnj</name>
    <name evidence="10" type="ORF">A2988_04555</name>
</gene>
<feature type="binding site" evidence="8">
    <location>
        <position position="125"/>
    </location>
    <ligand>
        <name>Zn(2+)</name>
        <dbReference type="ChEBI" id="CHEBI:29105"/>
        <label>1</label>
        <note>catalytic</note>
    </ligand>
</feature>
<comment type="caution">
    <text evidence="10">The sequence shown here is derived from an EMBL/GenBank/DDBJ whole genome shotgun (WGS) entry which is preliminary data.</text>
</comment>
<dbReference type="InterPro" id="IPR001279">
    <property type="entry name" value="Metallo-B-lactamas"/>
</dbReference>
<keyword evidence="5" id="KW-0378">Hydrolase</keyword>
<keyword evidence="5" id="KW-0698">rRNA processing</keyword>
<dbReference type="Gene3D" id="3.40.50.10710">
    <property type="entry name" value="Metallo-hydrolase/oxidoreductase"/>
    <property type="match status" value="1"/>
</dbReference>
<sequence>MEEVGRNMTILEYGNDIIIIDMGLQFPEEDMPGIDYIIPNIDYLKGKEDNVMGVVITHAHYDHIGGIPHLIPKLGNPPLYGTNLTLAIIKRRQEEYNFKLDLNEITNDTKLTLGVFKLEFFGVSHNIPASVGVIVHTPEGIVIHTGDFKIDERSDIAGHTEMEKLSEVAKQKPLLLMSDSTNAAQIGKQHSEIDIVTELEEIVKNAKGRLIFGTFASLLGRLNEIIQLAAKHKKKIIIEGRSMKINVEIAKELGYITIPKDTVIPVEEMDRHAREDIMILATGAQGEDRAVLMRIANHEHRFIVVEPGDTFVFSSSVIPGNERTVQRLTDKLYREGVDVINYRLMDIHAGGHAKQEDLKKMIETIKPKFFMPIEGNHSFLCIHGKVAKTAGIPDENIIIADNGQVTECSGGVCKKTKEYIPSDYVFVDGLGVGDVGDVVLRDRQMMAKDGMFVVIVTFDSRSRKVIGNADLISRGFIYMRESKDLLMEVRKLVRKVVEQGSGIQGHGEINWVYIKDNLREEIGSFLYNKTHRHPMVLPVVIEV</sequence>
<dbReference type="CDD" id="cd07714">
    <property type="entry name" value="RNaseJ_MBL-fold"/>
    <property type="match status" value="1"/>
</dbReference>
<dbReference type="NCBIfam" id="TIGR00649">
    <property type="entry name" value="MG423"/>
    <property type="match status" value="1"/>
</dbReference>
<keyword evidence="8" id="KW-0479">Metal-binding</keyword>
<dbReference type="Pfam" id="PF22505">
    <property type="entry name" value="RNase_J_b_CASP"/>
    <property type="match status" value="1"/>
</dbReference>
<feature type="domain" description="Metallo-beta-lactamase" evidence="9">
    <location>
        <begin position="5"/>
        <end position="199"/>
    </location>
</feature>
<dbReference type="PIRSF" id="PIRSF004803">
    <property type="entry name" value="RnjA"/>
    <property type="match status" value="1"/>
</dbReference>
<keyword evidence="3 5" id="KW-0269">Exonuclease</keyword>
<accession>A0A1F5BW58</accession>
<dbReference type="GO" id="GO:0005737">
    <property type="term" value="C:cytoplasm"/>
    <property type="evidence" value="ECO:0007669"/>
    <property type="project" value="UniProtKB-SubCell"/>
</dbReference>
<feature type="binding site" evidence="8">
    <location>
        <position position="428"/>
    </location>
    <ligand>
        <name>Ca(2+)</name>
        <dbReference type="ChEBI" id="CHEBI:29108"/>
    </ligand>
</feature>
<comment type="function">
    <text evidence="5">An RNase that has 5'-3' exonuclease and possibly endonuclease activity. Involved in maturation of rRNA and in some organisms also mRNA maturation and/or decay.</text>
</comment>
<keyword evidence="2 5" id="KW-0540">Nuclease</keyword>
<dbReference type="InterPro" id="IPR041636">
    <property type="entry name" value="RNase_J_C"/>
</dbReference>
<evidence type="ECO:0000256" key="1">
    <source>
        <dbReference type="ARBA" id="ARBA00022490"/>
    </source>
</evidence>
<feature type="binding site" evidence="8">
    <location>
        <position position="147"/>
    </location>
    <ligand>
        <name>Zn(2+)</name>
        <dbReference type="ChEBI" id="CHEBI:29105"/>
        <label>1</label>
        <note>catalytic</note>
    </ligand>
</feature>
<dbReference type="Gene3D" id="3.10.20.580">
    <property type="match status" value="1"/>
</dbReference>
<evidence type="ECO:0000256" key="6">
    <source>
        <dbReference type="PIRSR" id="PIRSR004803-1"/>
    </source>
</evidence>
<name>A0A1F5BW58_9BACT</name>
<comment type="cofactor">
    <cofactor evidence="8">
        <name>Ca(2+)</name>
        <dbReference type="ChEBI" id="CHEBI:29108"/>
    </cofactor>
    <text evidence="8">Binds 1 Ca(2+) cation per subunit. Seen in 1 crystal structure, it is not clear if it is physiologically important.</text>
</comment>
<reference evidence="10 11" key="1">
    <citation type="journal article" date="2016" name="Nat. Commun.">
        <title>Thousands of microbial genomes shed light on interconnected biogeochemical processes in an aquifer system.</title>
        <authorList>
            <person name="Anantharaman K."/>
            <person name="Brown C.T."/>
            <person name="Hug L.A."/>
            <person name="Sharon I."/>
            <person name="Castelle C.J."/>
            <person name="Probst A.J."/>
            <person name="Thomas B.C."/>
            <person name="Singh A."/>
            <person name="Wilkins M.J."/>
            <person name="Karaoz U."/>
            <person name="Brodie E.L."/>
            <person name="Williams K.H."/>
            <person name="Hubbard S.S."/>
            <person name="Banfield J.F."/>
        </authorList>
    </citation>
    <scope>NUCLEOTIDE SEQUENCE [LARGE SCALE GENOMIC DNA]</scope>
</reference>
<proteinExistence type="inferred from homology"/>
<comment type="caution">
    <text evidence="5">Lacks conserved residue(s) required for the propagation of feature annotation.</text>
</comment>
<evidence type="ECO:0000256" key="4">
    <source>
        <dbReference type="ARBA" id="ARBA00022884"/>
    </source>
</evidence>
<feature type="binding site" evidence="8">
    <location>
        <position position="58"/>
    </location>
    <ligand>
        <name>Zn(2+)</name>
        <dbReference type="ChEBI" id="CHEBI:29105"/>
        <label>1</label>
        <note>catalytic</note>
    </ligand>
</feature>
<evidence type="ECO:0000313" key="10">
    <source>
        <dbReference type="EMBL" id="OGD34843.1"/>
    </source>
</evidence>
<dbReference type="AlphaFoldDB" id="A0A1F5BW58"/>
<dbReference type="SUPFAM" id="SSF56281">
    <property type="entry name" value="Metallo-hydrolase/oxidoreductase"/>
    <property type="match status" value="1"/>
</dbReference>
<dbReference type="GO" id="GO:0008270">
    <property type="term" value="F:zinc ion binding"/>
    <property type="evidence" value="ECO:0007669"/>
    <property type="project" value="InterPro"/>
</dbReference>
<feature type="binding site" evidence="8">
    <location>
        <position position="35"/>
    </location>
    <ligand>
        <name>Ca(2+)</name>
        <dbReference type="ChEBI" id="CHEBI:29108"/>
    </ligand>
</feature>
<evidence type="ECO:0000259" key="9">
    <source>
        <dbReference type="SMART" id="SM00849"/>
    </source>
</evidence>
<feature type="binding site" evidence="8">
    <location>
        <position position="60"/>
    </location>
    <ligand>
        <name>Zn(2+)</name>
        <dbReference type="ChEBI" id="CHEBI:29105"/>
        <label>1</label>
        <note>catalytic</note>
    </ligand>
</feature>
<feature type="binding site" evidence="7">
    <location>
        <begin position="348"/>
        <end position="352"/>
    </location>
    <ligand>
        <name>substrate</name>
    </ligand>
</feature>
<dbReference type="GO" id="GO:0004534">
    <property type="term" value="F:5'-3' RNA exonuclease activity"/>
    <property type="evidence" value="ECO:0007669"/>
    <property type="project" value="UniProtKB-UniRule"/>
</dbReference>
<dbReference type="PANTHER" id="PTHR43694">
    <property type="entry name" value="RIBONUCLEASE J"/>
    <property type="match status" value="1"/>
</dbReference>
<feature type="active site" description="Proton acceptor" evidence="6">
    <location>
        <position position="352"/>
    </location>
</feature>
<protein>
    <recommendedName>
        <fullName evidence="5">Ribonuclease J</fullName>
        <shortName evidence="5">RNase J</shortName>
        <ecNumber evidence="5">3.1.-.-</ecNumber>
    </recommendedName>
</protein>
<feature type="binding site" evidence="8">
    <location>
        <position position="62"/>
    </location>
    <ligand>
        <name>Zn(2+)</name>
        <dbReference type="ChEBI" id="CHEBI:29105"/>
        <label>1</label>
        <note>catalytic</note>
    </ligand>
</feature>
<evidence type="ECO:0000313" key="11">
    <source>
        <dbReference type="Proteomes" id="UP000176650"/>
    </source>
</evidence>
<dbReference type="InterPro" id="IPR036866">
    <property type="entry name" value="RibonucZ/Hydroxyglut_hydro"/>
</dbReference>
<dbReference type="InterPro" id="IPR004613">
    <property type="entry name" value="RNase_J"/>
</dbReference>
<evidence type="ECO:0000256" key="8">
    <source>
        <dbReference type="PIRSR" id="PIRSR004803-3"/>
    </source>
</evidence>
<dbReference type="SMART" id="SM00849">
    <property type="entry name" value="Lactamase_B"/>
    <property type="match status" value="1"/>
</dbReference>
<dbReference type="PANTHER" id="PTHR43694:SF1">
    <property type="entry name" value="RIBONUCLEASE J"/>
    <property type="match status" value="1"/>
</dbReference>
<keyword evidence="4 5" id="KW-0694">RNA-binding</keyword>
<feature type="active site" description="Proton donor" evidence="6">
    <location>
        <position position="179"/>
    </location>
</feature>
<keyword evidence="1 5" id="KW-0963">Cytoplasm</keyword>
<keyword evidence="5" id="KW-0255">Endonuclease</keyword>
<dbReference type="Proteomes" id="UP000176650">
    <property type="component" value="Unassembled WGS sequence"/>
</dbReference>
<organism evidence="10 11">
    <name type="scientific">Candidatus Azambacteria bacterium RIFCSPLOWO2_01_FULL_46_25</name>
    <dbReference type="NCBI Taxonomy" id="1797298"/>
    <lineage>
        <taxon>Bacteria</taxon>
        <taxon>Candidatus Azamiibacteriota</taxon>
    </lineage>
</organism>
<evidence type="ECO:0000256" key="7">
    <source>
        <dbReference type="PIRSR" id="PIRSR004803-2"/>
    </source>
</evidence>
<feature type="binding site" evidence="8">
    <location>
        <position position="63"/>
    </location>
    <ligand>
        <name>Zn(2+)</name>
        <dbReference type="ChEBI" id="CHEBI:29105"/>
        <label>1</label>
        <note>catalytic</note>
    </ligand>
</feature>
<comment type="subcellular location">
    <subcellularLocation>
        <location evidence="5">Cytoplasm</location>
    </subcellularLocation>
</comment>